<name>A0A2P2K1K0_RHIMU</name>
<dbReference type="EMBL" id="GGEC01019109">
    <property type="protein sequence ID" value="MBW99592.1"/>
    <property type="molecule type" value="Transcribed_RNA"/>
</dbReference>
<evidence type="ECO:0000313" key="1">
    <source>
        <dbReference type="EMBL" id="MBW99592.1"/>
    </source>
</evidence>
<proteinExistence type="predicted"/>
<organism evidence="1">
    <name type="scientific">Rhizophora mucronata</name>
    <name type="common">Asiatic mangrove</name>
    <dbReference type="NCBI Taxonomy" id="61149"/>
    <lineage>
        <taxon>Eukaryota</taxon>
        <taxon>Viridiplantae</taxon>
        <taxon>Streptophyta</taxon>
        <taxon>Embryophyta</taxon>
        <taxon>Tracheophyta</taxon>
        <taxon>Spermatophyta</taxon>
        <taxon>Magnoliopsida</taxon>
        <taxon>eudicotyledons</taxon>
        <taxon>Gunneridae</taxon>
        <taxon>Pentapetalae</taxon>
        <taxon>rosids</taxon>
        <taxon>fabids</taxon>
        <taxon>Malpighiales</taxon>
        <taxon>Rhizophoraceae</taxon>
        <taxon>Rhizophora</taxon>
    </lineage>
</organism>
<sequence>MTTVPQFILLQLVSCRKIAWLMLMLLKHL</sequence>
<accession>A0A2P2K1K0</accession>
<dbReference type="AlphaFoldDB" id="A0A2P2K1K0"/>
<reference evidence="1" key="1">
    <citation type="submission" date="2018-02" db="EMBL/GenBank/DDBJ databases">
        <title>Rhizophora mucronata_Transcriptome.</title>
        <authorList>
            <person name="Meera S.P."/>
            <person name="Sreeshan A."/>
            <person name="Augustine A."/>
        </authorList>
    </citation>
    <scope>NUCLEOTIDE SEQUENCE</scope>
    <source>
        <tissue evidence="1">Leaf</tissue>
    </source>
</reference>
<protein>
    <submittedName>
        <fullName evidence="1">Uncharacterized protein</fullName>
    </submittedName>
</protein>